<name>A0A4S9KCN4_AURPU</name>
<dbReference type="Proteomes" id="UP000306584">
    <property type="component" value="Unassembled WGS sequence"/>
</dbReference>
<gene>
    <name evidence="2" type="ORF">D6D01_08444</name>
</gene>
<dbReference type="AlphaFoldDB" id="A0A4S9KCN4"/>
<evidence type="ECO:0000313" key="3">
    <source>
        <dbReference type="Proteomes" id="UP000306584"/>
    </source>
</evidence>
<sequence>MSDHLAYEYDHSKATVPELIDKLEYLNDKQALDPCDEPLTQTQRKWELIARLEEHYALQREYLRINVKDYLHLCHEKTYRNKVTCPELRNILSQYDIVYPDDPSRAQLLEVLDKNILWIRKPNHCQELDTELEKFKKARKAAAMARKEVETGQKSTRATRALYEGVEDNFNYYELRNHHSKEVKETWTAWGSKLAKFRLSYAPMALVPGMILAAQAVTSNGATPSPYGQQAYPAMSQKAVTERINDLQSCTSRPQIIAAPARANSPPSSSYKNDLDIEANLSTPEPAGTRTRQRAVDRIVGGLA</sequence>
<comment type="caution">
    <text evidence="2">The sequence shown here is derived from an EMBL/GenBank/DDBJ whole genome shotgun (WGS) entry which is preliminary data.</text>
</comment>
<accession>A0A4S9KCN4</accession>
<evidence type="ECO:0000256" key="1">
    <source>
        <dbReference type="SAM" id="MobiDB-lite"/>
    </source>
</evidence>
<organism evidence="2 3">
    <name type="scientific">Aureobasidium pullulans</name>
    <name type="common">Black yeast</name>
    <name type="synonym">Pullularia pullulans</name>
    <dbReference type="NCBI Taxonomy" id="5580"/>
    <lineage>
        <taxon>Eukaryota</taxon>
        <taxon>Fungi</taxon>
        <taxon>Dikarya</taxon>
        <taxon>Ascomycota</taxon>
        <taxon>Pezizomycotina</taxon>
        <taxon>Dothideomycetes</taxon>
        <taxon>Dothideomycetidae</taxon>
        <taxon>Dothideales</taxon>
        <taxon>Saccotheciaceae</taxon>
        <taxon>Aureobasidium</taxon>
    </lineage>
</organism>
<reference evidence="2 3" key="1">
    <citation type="submission" date="2018-10" db="EMBL/GenBank/DDBJ databases">
        <title>Fifty Aureobasidium pullulans genomes reveal a recombining polyextremotolerant generalist.</title>
        <authorList>
            <person name="Gostincar C."/>
            <person name="Turk M."/>
            <person name="Zajc J."/>
            <person name="Gunde-Cimerman N."/>
        </authorList>
    </citation>
    <scope>NUCLEOTIDE SEQUENCE [LARGE SCALE GENOMIC DNA]</scope>
    <source>
        <strain evidence="2 3">EXF-6604</strain>
    </source>
</reference>
<proteinExistence type="predicted"/>
<protein>
    <submittedName>
        <fullName evidence="2">Uncharacterized protein</fullName>
    </submittedName>
</protein>
<dbReference type="EMBL" id="QZBD01000481">
    <property type="protein sequence ID" value="THY13078.1"/>
    <property type="molecule type" value="Genomic_DNA"/>
</dbReference>
<feature type="region of interest" description="Disordered" evidence="1">
    <location>
        <begin position="280"/>
        <end position="304"/>
    </location>
</feature>
<evidence type="ECO:0000313" key="2">
    <source>
        <dbReference type="EMBL" id="THY13078.1"/>
    </source>
</evidence>